<dbReference type="CDD" id="cd02439">
    <property type="entry name" value="DMB-PRT_CobT"/>
    <property type="match status" value="1"/>
</dbReference>
<dbReference type="RefSeq" id="WP_018020826.1">
    <property type="nucleotide sequence ID" value="NZ_AQUX01000001.1"/>
</dbReference>
<dbReference type="STRING" id="558173.CDOO_09630"/>
<dbReference type="InterPro" id="IPR003200">
    <property type="entry name" value="Nict_dMeBzImd_PRibTrfase"/>
</dbReference>
<evidence type="ECO:0000313" key="1">
    <source>
        <dbReference type="EMBL" id="AIT61498.1"/>
    </source>
</evidence>
<protein>
    <submittedName>
        <fullName evidence="1">Nicotinate-nucleotide--dimethylbenzimidazole phosphoribosyltransferase</fullName>
    </submittedName>
</protein>
<keyword evidence="1" id="KW-0808">Transferase</keyword>
<organism evidence="1 2">
    <name type="scientific">Corynebacterium doosanense CAU 212 = DSM 45436</name>
    <dbReference type="NCBI Taxonomy" id="558173"/>
    <lineage>
        <taxon>Bacteria</taxon>
        <taxon>Bacillati</taxon>
        <taxon>Actinomycetota</taxon>
        <taxon>Actinomycetes</taxon>
        <taxon>Mycobacteriales</taxon>
        <taxon>Corynebacteriaceae</taxon>
        <taxon>Corynebacterium</taxon>
    </lineage>
</organism>
<name>A0A097IH93_9CORY</name>
<dbReference type="KEGG" id="cdo:CDOO_09630"/>
<reference evidence="1 2" key="1">
    <citation type="submission" date="2013-09" db="EMBL/GenBank/DDBJ databases">
        <title>Complete genome sequence of Corynebacterium doosanense CAU 212(T) (=DSM 45436(T)), isolated from activated sludge.</title>
        <authorList>
            <person name="Schaffert L."/>
            <person name="Albersmeier A."/>
            <person name="Kalinowski J."/>
            <person name="Ruckert C."/>
        </authorList>
    </citation>
    <scope>NUCLEOTIDE SEQUENCE [LARGE SCALE GENOMIC DNA]</scope>
    <source>
        <strain evidence="1 2">CAU 212</strain>
    </source>
</reference>
<dbReference type="EMBL" id="CP006764">
    <property type="protein sequence ID" value="AIT61498.1"/>
    <property type="molecule type" value="Genomic_DNA"/>
</dbReference>
<dbReference type="PANTHER" id="PTHR43463:SF1">
    <property type="entry name" value="NICOTINATE-NUCLEOTIDE--DIMETHYLBENZIMIDAZOLE PHOSPHORIBOSYLTRANSFERASE"/>
    <property type="match status" value="1"/>
</dbReference>
<keyword evidence="1" id="KW-0328">Glycosyltransferase</keyword>
<evidence type="ECO:0000313" key="2">
    <source>
        <dbReference type="Proteomes" id="UP000029914"/>
    </source>
</evidence>
<dbReference type="NCBIfam" id="NF000996">
    <property type="entry name" value="PRK00105.1"/>
    <property type="match status" value="1"/>
</dbReference>
<dbReference type="PANTHER" id="PTHR43463">
    <property type="entry name" value="NICOTINATE-NUCLEOTIDE--DIMETHYLBENZIMIDAZOLE PHOSPHORIBOSYLTRANSFERASE"/>
    <property type="match status" value="1"/>
</dbReference>
<gene>
    <name evidence="1" type="ORF">CDOO_09630</name>
</gene>
<proteinExistence type="predicted"/>
<dbReference type="InterPro" id="IPR036087">
    <property type="entry name" value="Nict_dMeBzImd_PRibTrfase_sf"/>
</dbReference>
<dbReference type="Gene3D" id="3.40.50.10210">
    <property type="match status" value="1"/>
</dbReference>
<dbReference type="eggNOG" id="COG2038">
    <property type="taxonomic scope" value="Bacteria"/>
</dbReference>
<keyword evidence="2" id="KW-1185">Reference proteome</keyword>
<dbReference type="GO" id="GO:0008939">
    <property type="term" value="F:nicotinate-nucleotide-dimethylbenzimidazole phosphoribosyltransferase activity"/>
    <property type="evidence" value="ECO:0007669"/>
    <property type="project" value="InterPro"/>
</dbReference>
<dbReference type="Proteomes" id="UP000029914">
    <property type="component" value="Chromosome"/>
</dbReference>
<dbReference type="Pfam" id="PF02277">
    <property type="entry name" value="DBI_PRT"/>
    <property type="match status" value="1"/>
</dbReference>
<dbReference type="HOGENOM" id="CLU_002982_0_2_11"/>
<accession>A0A097IH93</accession>
<sequence>MDNNAAIFADIPAPDALSADRMREILLSTPRGLSYGRLVEVGALAASWQASVPPAPITQARTVIFAGDHGISGSDISAFSPSASVEIAEEIQAGGGPVHVLARAAGSAVRLVDISLDREAWGDERVSRSCPPIDRADAMTAEDLHRALEIGQRVADQEIDAGADLLVPGDLGVGLTTVAAVVMGVLTGTEPVAVVGPGSGTTDEMWKRKVTVLRDAMFRARGLRREPLAVLRTVSSPDFAALVGFIGQAASRRTPVLLDGAPVTAAAFVADLLAPGAREWFIAGQLSPEPAHLLALRELGLTPLVALNMSTGQGTGALTALPLIAAACELAADEAAAHAGARAVAEGSAEVELDSEL</sequence>
<dbReference type="SUPFAM" id="SSF52733">
    <property type="entry name" value="Nicotinate mononucleotide:5,6-dimethylbenzimidazole phosphoribosyltransferase (CobT)"/>
    <property type="match status" value="1"/>
</dbReference>
<dbReference type="AlphaFoldDB" id="A0A097IH93"/>